<dbReference type="GO" id="GO:0043041">
    <property type="term" value="P:amino acid activation for nonribosomal peptide biosynthetic process"/>
    <property type="evidence" value="ECO:0007669"/>
    <property type="project" value="TreeGrafter"/>
</dbReference>
<evidence type="ECO:0000256" key="1">
    <source>
        <dbReference type="ARBA" id="ARBA00001957"/>
    </source>
</evidence>
<dbReference type="Pfam" id="PF13193">
    <property type="entry name" value="AMP-binding_C"/>
    <property type="match status" value="6"/>
</dbReference>
<feature type="region of interest" description="Disordered" evidence="4">
    <location>
        <begin position="1"/>
        <end position="47"/>
    </location>
</feature>
<dbReference type="InterPro" id="IPR001031">
    <property type="entry name" value="Thioesterase"/>
</dbReference>
<dbReference type="Gene3D" id="3.40.50.980">
    <property type="match status" value="6"/>
</dbReference>
<dbReference type="Gene3D" id="3.40.50.12780">
    <property type="entry name" value="N-terminal domain of ligase-like"/>
    <property type="match status" value="3"/>
</dbReference>
<dbReference type="InterPro" id="IPR020802">
    <property type="entry name" value="TesA-like"/>
</dbReference>
<feature type="domain" description="Carrier" evidence="5">
    <location>
        <begin position="2657"/>
        <end position="2732"/>
    </location>
</feature>
<dbReference type="PROSITE" id="PS00455">
    <property type="entry name" value="AMP_BINDING"/>
    <property type="match status" value="6"/>
</dbReference>
<dbReference type="RefSeq" id="WP_350936496.1">
    <property type="nucleotide sequence ID" value="NZ_CP157762.1"/>
</dbReference>
<dbReference type="EMBL" id="CP159342">
    <property type="protein sequence ID" value="XCH76267.1"/>
    <property type="molecule type" value="Genomic_DNA"/>
</dbReference>
<accession>A0AAU7MDQ5</accession>
<dbReference type="FunFam" id="3.30.300.30:FF:000010">
    <property type="entry name" value="Enterobactin synthetase component F"/>
    <property type="match status" value="5"/>
</dbReference>
<dbReference type="PANTHER" id="PTHR45527">
    <property type="entry name" value="NONRIBOSOMAL PEPTIDE SYNTHETASE"/>
    <property type="match status" value="1"/>
</dbReference>
<dbReference type="PROSITE" id="PS50075">
    <property type="entry name" value="CARRIER"/>
    <property type="match status" value="6"/>
</dbReference>
<evidence type="ECO:0000256" key="3">
    <source>
        <dbReference type="ARBA" id="ARBA00022553"/>
    </source>
</evidence>
<dbReference type="Gene3D" id="3.40.50.1820">
    <property type="entry name" value="alpha/beta hydrolase"/>
    <property type="match status" value="1"/>
</dbReference>
<feature type="domain" description="Carrier" evidence="5">
    <location>
        <begin position="1605"/>
        <end position="1680"/>
    </location>
</feature>
<dbReference type="InterPro" id="IPR029058">
    <property type="entry name" value="AB_hydrolase_fold"/>
</dbReference>
<feature type="domain" description="Carrier" evidence="5">
    <location>
        <begin position="5807"/>
        <end position="5882"/>
    </location>
</feature>
<dbReference type="InterPro" id="IPR001242">
    <property type="entry name" value="Condensation_dom"/>
</dbReference>
<dbReference type="PANTHER" id="PTHR45527:SF1">
    <property type="entry name" value="FATTY ACID SYNTHASE"/>
    <property type="match status" value="1"/>
</dbReference>
<dbReference type="GO" id="GO:0031177">
    <property type="term" value="F:phosphopantetheine binding"/>
    <property type="evidence" value="ECO:0007669"/>
    <property type="project" value="InterPro"/>
</dbReference>
<dbReference type="GO" id="GO:0008610">
    <property type="term" value="P:lipid biosynthetic process"/>
    <property type="evidence" value="ECO:0007669"/>
    <property type="project" value="UniProtKB-ARBA"/>
</dbReference>
<dbReference type="FunFam" id="2.30.38.10:FF:000001">
    <property type="entry name" value="Non-ribosomal peptide synthetase PvdI"/>
    <property type="match status" value="6"/>
</dbReference>
<evidence type="ECO:0000259" key="5">
    <source>
        <dbReference type="PROSITE" id="PS50075"/>
    </source>
</evidence>
<dbReference type="InterPro" id="IPR045851">
    <property type="entry name" value="AMP-bd_C_sf"/>
</dbReference>
<dbReference type="SUPFAM" id="SSF56801">
    <property type="entry name" value="Acetyl-CoA synthetase-like"/>
    <property type="match status" value="6"/>
</dbReference>
<gene>
    <name evidence="7" type="ORF">ABUL08_09305</name>
    <name evidence="6" type="ORF">VK199_09260</name>
</gene>
<dbReference type="CDD" id="cd19540">
    <property type="entry name" value="LCL_NRPS-like"/>
    <property type="match status" value="5"/>
</dbReference>
<dbReference type="SUPFAM" id="SSF52777">
    <property type="entry name" value="CoA-dependent acyltransferases"/>
    <property type="match status" value="10"/>
</dbReference>
<evidence type="ECO:0000313" key="7">
    <source>
        <dbReference type="EMBL" id="XCH76267.1"/>
    </source>
</evidence>
<dbReference type="InterPro" id="IPR042099">
    <property type="entry name" value="ANL_N_sf"/>
</dbReference>
<dbReference type="NCBIfam" id="TIGR01733">
    <property type="entry name" value="AA-adenyl-dom"/>
    <property type="match status" value="6"/>
</dbReference>
<dbReference type="GO" id="GO:0044550">
    <property type="term" value="P:secondary metabolite biosynthetic process"/>
    <property type="evidence" value="ECO:0007669"/>
    <property type="project" value="TreeGrafter"/>
</dbReference>
<dbReference type="InterPro" id="IPR036736">
    <property type="entry name" value="ACP-like_sf"/>
</dbReference>
<dbReference type="GO" id="GO:0003824">
    <property type="term" value="F:catalytic activity"/>
    <property type="evidence" value="ECO:0007669"/>
    <property type="project" value="InterPro"/>
</dbReference>
<name>A0AAU7MDQ5_9ACTN</name>
<dbReference type="InterPro" id="IPR023213">
    <property type="entry name" value="CAT-like_dom_sf"/>
</dbReference>
<dbReference type="Pfam" id="PF00975">
    <property type="entry name" value="Thioesterase"/>
    <property type="match status" value="1"/>
</dbReference>
<dbReference type="Gene3D" id="3.30.559.10">
    <property type="entry name" value="Chloramphenicol acetyltransferase-like domain"/>
    <property type="match status" value="5"/>
</dbReference>
<dbReference type="InterPro" id="IPR000873">
    <property type="entry name" value="AMP-dep_synth/lig_dom"/>
</dbReference>
<protein>
    <submittedName>
        <fullName evidence="6">Non-ribosomal peptide synthase/polyketide synthase</fullName>
    </submittedName>
</protein>
<dbReference type="InterPro" id="IPR025110">
    <property type="entry name" value="AMP-bd_C"/>
</dbReference>
<dbReference type="FunFam" id="1.10.1200.10:FF:000016">
    <property type="entry name" value="Non-ribosomal peptide synthase"/>
    <property type="match status" value="6"/>
</dbReference>
<dbReference type="Gene3D" id="3.30.300.30">
    <property type="match status" value="6"/>
</dbReference>
<evidence type="ECO:0000256" key="4">
    <source>
        <dbReference type="SAM" id="MobiDB-lite"/>
    </source>
</evidence>
<dbReference type="Gene3D" id="2.30.38.10">
    <property type="entry name" value="Luciferase, Domain 3"/>
    <property type="match status" value="3"/>
</dbReference>
<dbReference type="Gene3D" id="3.30.559.30">
    <property type="entry name" value="Nonribosomal peptide synthetase, condensation domain"/>
    <property type="match status" value="5"/>
</dbReference>
<dbReference type="NCBIfam" id="NF003417">
    <property type="entry name" value="PRK04813.1"/>
    <property type="match status" value="6"/>
</dbReference>
<dbReference type="InterPro" id="IPR006162">
    <property type="entry name" value="Ppantetheine_attach_site"/>
</dbReference>
<dbReference type="InterPro" id="IPR010071">
    <property type="entry name" value="AA_adenyl_dom"/>
</dbReference>
<reference evidence="6" key="1">
    <citation type="submission" date="2024-01" db="EMBL/GenBank/DDBJ databases">
        <title>The genome sequence of Micromonospora mangrovi CCTCC AA 2012012.</title>
        <authorList>
            <person name="Gao J."/>
        </authorList>
    </citation>
    <scope>NUCLEOTIDE SEQUENCE</scope>
    <source>
        <strain evidence="6">CCTCC AA 2012012</strain>
    </source>
</reference>
<dbReference type="Pfam" id="PF00550">
    <property type="entry name" value="PP-binding"/>
    <property type="match status" value="6"/>
</dbReference>
<reference evidence="7" key="2">
    <citation type="submission" date="2024-06" db="EMBL/GenBank/DDBJ databases">
        <title>Micromonospora mangrovi CCTCC AA 2012012 genome sequences.</title>
        <authorList>
            <person name="Gao J."/>
        </authorList>
    </citation>
    <scope>NUCLEOTIDE SEQUENCE</scope>
    <source>
        <strain evidence="7">CCTCC AA 2012012</strain>
    </source>
</reference>
<dbReference type="GO" id="GO:0072330">
    <property type="term" value="P:monocarboxylic acid biosynthetic process"/>
    <property type="evidence" value="ECO:0007669"/>
    <property type="project" value="UniProtKB-ARBA"/>
</dbReference>
<dbReference type="Gene3D" id="1.10.1200.10">
    <property type="entry name" value="ACP-like"/>
    <property type="match status" value="5"/>
</dbReference>
<dbReference type="InterPro" id="IPR020806">
    <property type="entry name" value="PKS_PP-bd"/>
</dbReference>
<dbReference type="SUPFAM" id="SSF47336">
    <property type="entry name" value="ACP-like"/>
    <property type="match status" value="6"/>
</dbReference>
<sequence>MTQSQQRLGDVGAPAGTGTGPRGTDGVRLDPRRPAGVPGHVQAPPPRWPDAGWNDTAAVFPADACLHDLIAEQAARTPTATAVVSGTDRLSYRELDERADLLAARVRRRVAGRGQVVGICLERGPELVVAVLAVLKAGAAYTLLDPAFPPARLRAVLAEARCRLVVTDRDAADRLPDAPVETIRIDAGTTTGSPAAPDADGVPVTAGDLACVMFTSGSSGRPKGIATPHRAVVGTLLGQSFVAFGPAQVWLQCAPVSWDAFALELFGALLHGGTCVLHPGGRPEPLTIADLVERHGVTVLHLSASLLNHMVDEHPAVFDRVANVLTGGEPASVAHVARLLHRHPDLNLVNGYSPAESTIFTTCHRIAPADTARAIPVGGPLRNKRVYVLDDNLDPVPVGTVGELYMAGVGLADGYIHQPGTTAQRFVANPFDAPGERMYRTGDLVRWRADGVLDFLGRADEQVKIRGFRVEPGEVRAALTQHPAVRQAEVVVREDRPGDRRLTAYVVLAADAEASAAQLRADAGTRLPEHLVPAAVVILDALPITANGKLDRAALPAPAVQVRGRAARTPTEAALCAIFADVLDLPVVGVDDDFFDLGGHSLLASRLISRVRAELTAEIDIRALFAAATPETLAEVVAAAPAARPPLRPRPRPAELEPSAAQQRLWFLDQFERAPEKYNLVRVVRVADPLDVVALDAAVRDLAQRHEVLRTVFPAVDGRPRQRVADVASVSPRLRTAPAGPDPDATVRAEAAEAFDLASESPLRVTVLQAPHETLVVLVLHHIAGDGWSMRPLLRDLGLAYRARLAGHAPDWDLLPVAYADYTLWQRDVLDGGLAERQLAYWRDRLDGVPAEIPLPADRPRPAEPTHAAGTVPFRLPADLHARLVEVAQAARATVFMVLHAGLAATLTRLGAGTDVPVGTVVAGRSDVALDDLVGFFVNTLVLRTDTSGDPSLRRLLDRVRDTDLAAFAHQDVPFDQVVEAVNPHRHPARHPLFQVLLVLQNATGTETVPGVDATVTEIRPAATKFDLMLDVAEQHTADGGPAGITGVLEYATDRFDHATVAALAERLAAVLTADPERPIGDLDLLSSAERAVLTDVNDTDAPYPARCLHDLITAQAARTPHATALVTGDARLTYGELEARANRLAHRLVQAGVRPGVVVGVYLARGVDLVVALLAVLKAGGAYTLLDPAFPAARIAAVAALTPLVVTRLPAAGRLPATTRLLHLDDVPAQDGPATPPVVAVGPDDPACVMFTSGSTGAPKGVVAAHRALVGTYAGQRYADFGPAEVFLQCAPVSWDAFALELFGALLFGGVCVLHPDGRPDPERITELVATHGVTMLQTSASLFNHLIDEYPRSFDGVRRVFTGGEPASPGHVATALARWPGLVVVNGYGPAESLGFTTWHPLDDVTEVTGATVPIGLPVANKRAYVLDGDLRQVPPGVAGELYVAGVGLAVGYLDQPGQTAARFVADPSGPAGARMYRTGDLARRRADGVLEFLGRVDDQVKIRGFRVEPAEVVAALTAHPAISQAAVVALADAAHGNRLVAYVVARSVTAAEVRSHAAELLPGHLVPSAVVLLTELPRTANGKLDRAALPTPDFAAASAGRAPRTPREEILCGLVAEVLGLPAVTVDDDFFALGGHSLLATRLVSRIRATVGVEVPLAALFAAPTVADLAVRLDGAAAARPAVSAGPPDAPPVLSHAQRRVWFLDQTDDDGRTYNAPQAVRVGGRLDPDALRAALGDVMARHEPLRTLFPAVDGEPYPVVPAPQDVRPVLDVVAAPAAEAAQVVARVARHRFVLADETPLRATLIELDDGDSVLVLVLHHIASDGWSMAPLVRDLATAYAARHAATVPEWAPLPARYTDYARWQHALLGDETDQDSLLHAQLRFWSTALAGLPGSPVLPTDHPRPADGATAGDTVALRISPQTHAHLADLARAGNVTLFMVLQAALAALLTRLGAGTDVPIGTAVAGRTDAALDDLVGFFVNTLVLRTDTTGDPTFRELLGRVRATDLAAFDHQDVPFDRVVEAVNPPRSTAWHPLFQIMLVLQNTADGEVHLGAAPARLEPVRTGTAKFDLNVELRECRSTDGSAAGLTGVVEFPGALFDPSTVAAFAARLVRLLDQVAVAPDTRIGAVGLLDTAERDRLLHTWNDTTAPAPSGTLHETVTAVAVADPDATALIFDGHRVSYGDLDARAGRLARRLAAAGARRGTVVGVQLDRGPDLVVAVLAVLRTGAAYTMLDPDFPARRRRAVLAETGAPLVVTHDGADLDGVRCVPPADPDDDGCETWPGVPVGPDDPACVMFTSGSTGRPKGILTSHRAVLGTLLHQSYVDFGPTEVWLQCAPVSWDAFALELFGPLLTGGTCVLQPGGAPRPEVIARLVPEHAVTTLHVSASLLNFLIDEYPTVFDRVRQVMTGGEAASVEHVARLLDRHPDLRLVNGYSPAENTIFTVCHRVARDDADRASIPVGGPIAGKRVHVLDDRLALVPVGVVGELYMAGVGLADGYVNQPGTTATRFVAHPFGAPGERMYRTGDLVRWRADGVLEFVGRADDQVKIRGFRVEPGEVQAALTRHPAVAQAAVVVRQDRPGDPRLTAYVVTRPGPAPTPAALRDHTRDLLPAHLVPSAVVLLDALPVTPNGKLDRAALPAPAADPGTSAVQPPADAREAILCGLFADILGLPEVGRHDDFFALGGHSLLAARLIARVRATFAAEVDIRTVFRTPTVAGLARMLDTAAARRPALRRRTDPAVVPISHAQRRMWFLREIDRPEAYNVPLAYRLRGRLDRAALVHALADLVDRHEVLRTVLPSVHGQPQPRTLTGVSPVVEVVTCPPGELPAALGRARTHPFDLAAELPIRVTVFEVGTETVLLLLLHHVACDGSSVGPLTRDLATAYAARRAGAAPDWPPLPVQYADYAAWQDLLLGAADEPESVTASQLRYWTAALDGLPDAPVVPTDRARPPVAGVAGGSVPVRFTADTCHRIAALARAARVTPFMVLHAALAAVLTRLGAGTDVPIGSPVAGRPDEALTDLVGFFVNTVVLRTDTSGDPTFRDLLGRVRETDLAAYAHQDVPFERVVEAVNPTRSSSWHPLFQVMLVLTDSAGRDLDLPGLECAPEPVEVPVAKFDLTLTLTQGSDGITGSLDYATDLFERSTAQTTADALTRLVSAVLADPDRPIGAVELLDPAERRLVLTDWNATEADAPLDRTLVELFERQVAARPDATALLSEGRALSYAALDAAANRIGHALVRLGVGPHVIVGVHLDRGPDLVAALLGVLKAGGAYTLLDTAFPAGRLRDVVADTGIPLVVSAADGDLLAGLPTTVVRPDTLSGPAAPVGARAVPTDPACVMFTSGSTGGPKGIVAPHRALAGTFLGQSYVDFDADQVFLQCAPVSWDGFALELFGALLTGATCVLHPGQRPEPDTIAALTAAHDVTMLQMSASLFNLLLDEYPTAFEGLRWAITAGESASVAHVTKAVRQFPHLSVVNGYGPAESMGLTTAHRAAAAPAGTTSVPIGAPVANKKVYVLDVALQPVPPGVTGEVYVAGVGLANGYVNRAASTAERFVANPYGRPGERMYRTGDLARWRPDGVLDFVGRADDQVKIRGFRVEPGEVEAVLHRHPAVAQAAVVVREDRPGDRRLVGYVVPVRGTDPLPGLRRHLEERLPAHLMPAALVALPALPLTPNGKLDRRALPVPEVGPDATGRGPRNPREEILCGLFGDVLGLTGVGIDDDFFALGGHSLLATRLISRVRSVLGAELPIRAVFQWPTVCGLADRLTRAERPPVRSRPRPERVPLSFAQQRLWFLDRLDGPSATYNAPLAVRLRGPVDLPALAAAVTDVVTRHEVLRTVFVVHDGEPSQVVLPPAEVDLTMVDCTTEGLDTALARAVATPHDLGRTDRTPVRATVFTVGPDDTVLLLMLHHIVSDGWSLGPLLRDLSVAYRARRAGAEPDWAPLAVQYVDYTLWQRELLGAEDDPQSLLSRQLAYWTEALAGLPEELTLPTDRPRPARPSHRGDVVTLHLDGELYRALTGLARDAGVTLFMVLQAGLAALLTRLGAGTDVPIGSPVAGRTDQALDDLVGFFVNTLVLRTDTSGEPSFRDLLARVRETDLAAYTHQDVPFERLVEALNPARSTARHPLFQVNLAVQNNSAATAEFPGVRAQVLPVGADVAKFDLALAFVEQLPDDGPGGLAGYLEYATDLFDRATAEAIGRRLVRLLSALSADPDLPIGAVDLFDPGERTRLLHEWNDTAGVVPDACLHELFEAHAAERPAATALVCGDRTVSYAGLNADADRIAHGLDRAGIGVGDVVGVHLPRGPELVAAVLGVLKAGAGYTMLDPDFPPERLAAVVAQAGVALVVTDQVGFAGHPATRQIADLLVDPAVAGTGSGDRPGRRARPGDVACVMFTSGSTGRPKGIASPHRAVVGTLHGQDFVRFGPGEVVLQCSPVSWDAFALELFGALLFGGTCVLHPGGKPEPAVIAELIARRHVSTVHLSASLLNFLLDEYPGVLTGVDQVMTGGERASVPHLAALLAAYPGVRVVNGYSPAESMIFTTCHTVEPADVARGTVPVGRPIRNKRVYVLDEALRPVPVGVAGELYMSGVGLADGYVRQAALTAERFVANPYDAPGERMYRTGDVVRWRADGVLDFLGRADDQVKIRGFRVEPREVEATVGSYPGVARTAVVVHEVGPGDKRLVAYVVARADTAVSVTDLRRHVAERLPEHLVPQAFVLVDAFPLTPTGKLDRRALPVPEFTGTGTGRPPRTPREEILCGLFAEVLTLPGVGVDDDFFALGGHSLLAARLISRVRTALGAELAIRTLFQHPTVAGLADRLDDEQQLRPPVARRPRPDRLPLSSAQRRLWFVDQLEGPAATYNAPFALRLTGPVDPATLAAALTDVVARHEALRTVFQATDGLPWQRILPPDEVRLTVPLRACAEADLGRTLERAARVPFDLATEAPIRAELFALDVDEHVLLLTLHHIACDGWSTGPLLGDLAVAYAARHAGESPQWSPLPVQYADYTLWQWDLLGAEDDPDSLLTHQSQYWTSALADLPDELDLPTDRPRPAQPRAGGGVVDLRLDAELHGRLAAVARAHQVTLFMVLQAALAALLTRLGAGTDIPLGTPVAGRTDSALDDLVGFFVNTLVLRTDTSGDPTFDTLLRRVRDVDLTAFAHQDVPFETVVDLVRPPRTPARHPLYQVSLVVQNNARGELTIPGLTVRTEPVGTGVAKFDLTFAFGENRDDDGAPAGIDGAVEYARDLFDHASVEAIGQRLVRLLTAVAADPGVRIGAVDVLTAQERHRLLVEWNDTARDVPLDRCLHDLVAAQAARTPDATALIHEGRKIRYAELDREANRLAHHLIPLGLGRGTLAGIHLERGPDLVVSLLAVLKTGAGYTLLDPDFPTERLRGALADTTAPVIITRSALRDRLDAGDVSYVRVDTDAAVIAARPAHAPAVPADPGDTACVMFTSGSSGRPKGVAAPHRALVGTFLGQSYVDFGADQVFLQCAPMSWDAFALELFGALLFGGTCVLQPGSRPEPHAIADLVAAHGVTMLQMSASLFNFMTDESPTVFAGLRWAVTAGEAASPAHVSRAMRQWPTLRVANGYGPAESMGLTTAYEVPREDGPAGRTVPIGAPVANKTAHLLDATLQPVPPGVVGELYLSGAGLANGYVAQPGLTAERFVANPFADDGARMYRTGDLARRTTDGQLEFVGRADDQVKIRGFRVERAEVEQALLRHPALTRAAVEVREDRPGDRRLVAYVVGAAEPGDIRDHLARQLPEHMVPSAVVVLDGLPMTANGKLDRAALPAPEYHTTGRPPRTDVERLLCGLFAEVLGLPEVTVDDDFFALGGHSLLGAMLARRISRDLGGQVSVRSLFEAPTVARLAEQLDTWADPLATMLPLRVDGGTPPLFCVHPAAGFGWVYSGLRGHLPDRPLYALQSPALADPHRHTDDLDALVSYHLAEIRAVQPSGPYHLLGWSFGGALAHGIAARLRAAGEEVALLALLDAYPFDVDPDAAPLRPDDPAAVAAVLDSLGRPVPDGPLTLDALTELDLDSLGATAASVLRVFVAHVNLTRSVASPPFDGDLLLFTAAGSTAARRWPSHGARHVEVHPVPFSHGLMTSPAALAHIGPVLAAHLTTMPNAGRATGSTPGPATPKGEAR</sequence>
<feature type="domain" description="Carrier" evidence="5">
    <location>
        <begin position="4753"/>
        <end position="4828"/>
    </location>
</feature>
<feature type="domain" description="Carrier" evidence="5">
    <location>
        <begin position="566"/>
        <end position="641"/>
    </location>
</feature>
<dbReference type="GO" id="GO:0005829">
    <property type="term" value="C:cytosol"/>
    <property type="evidence" value="ECO:0007669"/>
    <property type="project" value="TreeGrafter"/>
</dbReference>
<dbReference type="CDD" id="cd12117">
    <property type="entry name" value="A_NRPS_Srf_like"/>
    <property type="match status" value="6"/>
</dbReference>
<dbReference type="InterPro" id="IPR020845">
    <property type="entry name" value="AMP-binding_CS"/>
</dbReference>
<dbReference type="InterPro" id="IPR009081">
    <property type="entry name" value="PP-bd_ACP"/>
</dbReference>
<organism evidence="6">
    <name type="scientific">Micromonospora sp. CCTCC AA 2012012</name>
    <dbReference type="NCBI Taxonomy" id="3111921"/>
    <lineage>
        <taxon>Bacteria</taxon>
        <taxon>Bacillati</taxon>
        <taxon>Actinomycetota</taxon>
        <taxon>Actinomycetes</taxon>
        <taxon>Micromonosporales</taxon>
        <taxon>Micromonosporaceae</taxon>
        <taxon>Micromonospora</taxon>
    </lineage>
</organism>
<dbReference type="Pfam" id="PF00501">
    <property type="entry name" value="AMP-binding"/>
    <property type="match status" value="6"/>
</dbReference>
<feature type="domain" description="Carrier" evidence="5">
    <location>
        <begin position="3699"/>
        <end position="3774"/>
    </location>
</feature>
<feature type="region of interest" description="Disordered" evidence="4">
    <location>
        <begin position="6131"/>
        <end position="6151"/>
    </location>
</feature>
<dbReference type="PROSITE" id="PS00012">
    <property type="entry name" value="PHOSPHOPANTETHEINE"/>
    <property type="match status" value="5"/>
</dbReference>
<evidence type="ECO:0000256" key="2">
    <source>
        <dbReference type="ARBA" id="ARBA00022450"/>
    </source>
</evidence>
<dbReference type="Pfam" id="PF00668">
    <property type="entry name" value="Condensation"/>
    <property type="match status" value="5"/>
</dbReference>
<keyword evidence="2" id="KW-0596">Phosphopantetheine</keyword>
<dbReference type="EMBL" id="CP157762">
    <property type="protein sequence ID" value="XBP95564.1"/>
    <property type="molecule type" value="Genomic_DNA"/>
</dbReference>
<dbReference type="SMART" id="SM00823">
    <property type="entry name" value="PKS_PP"/>
    <property type="match status" value="6"/>
</dbReference>
<dbReference type="SMART" id="SM00824">
    <property type="entry name" value="PKS_TE"/>
    <property type="match status" value="1"/>
</dbReference>
<dbReference type="SUPFAM" id="SSF53474">
    <property type="entry name" value="alpha/beta-Hydrolases"/>
    <property type="match status" value="1"/>
</dbReference>
<keyword evidence="3" id="KW-0597">Phosphoprotein</keyword>
<proteinExistence type="predicted"/>
<dbReference type="NCBIfam" id="NF004282">
    <property type="entry name" value="PRK05691.1"/>
    <property type="match status" value="6"/>
</dbReference>
<evidence type="ECO:0000313" key="6">
    <source>
        <dbReference type="EMBL" id="XBP95564.1"/>
    </source>
</evidence>
<comment type="cofactor">
    <cofactor evidence="1">
        <name>pantetheine 4'-phosphate</name>
        <dbReference type="ChEBI" id="CHEBI:47942"/>
    </cofactor>
</comment>